<dbReference type="InterPro" id="IPR036390">
    <property type="entry name" value="WH_DNA-bd_sf"/>
</dbReference>
<evidence type="ECO:0000313" key="3">
    <source>
        <dbReference type="EMBL" id="GAA2608129.1"/>
    </source>
</evidence>
<name>A0ABN3PY61_9ACTN</name>
<dbReference type="SUPFAM" id="SSF46785">
    <property type="entry name" value="Winged helix' DNA-binding domain"/>
    <property type="match status" value="1"/>
</dbReference>
<dbReference type="InterPro" id="IPR018309">
    <property type="entry name" value="Tscrpt_reg_PadR_C"/>
</dbReference>
<evidence type="ECO:0000313" key="4">
    <source>
        <dbReference type="Proteomes" id="UP001501509"/>
    </source>
</evidence>
<dbReference type="InterPro" id="IPR005149">
    <property type="entry name" value="Tscrpt_reg_PadR_N"/>
</dbReference>
<keyword evidence="4" id="KW-1185">Reference proteome</keyword>
<dbReference type="EMBL" id="BAAATD010000006">
    <property type="protein sequence ID" value="GAA2608129.1"/>
    <property type="molecule type" value="Genomic_DNA"/>
</dbReference>
<evidence type="ECO:0000259" key="1">
    <source>
        <dbReference type="Pfam" id="PF03551"/>
    </source>
</evidence>
<protein>
    <recommendedName>
        <fullName evidence="5">PadR family transcriptional regulator</fullName>
    </recommendedName>
</protein>
<feature type="domain" description="Transcription regulator PadR C-terminal" evidence="2">
    <location>
        <begin position="103"/>
        <end position="178"/>
    </location>
</feature>
<dbReference type="Pfam" id="PF03551">
    <property type="entry name" value="PadR"/>
    <property type="match status" value="1"/>
</dbReference>
<dbReference type="PANTHER" id="PTHR43252">
    <property type="entry name" value="TRANSCRIPTIONAL REGULATOR YQJI"/>
    <property type="match status" value="1"/>
</dbReference>
<evidence type="ECO:0000259" key="2">
    <source>
        <dbReference type="Pfam" id="PF10400"/>
    </source>
</evidence>
<reference evidence="3 4" key="1">
    <citation type="journal article" date="2019" name="Int. J. Syst. Evol. Microbiol.">
        <title>The Global Catalogue of Microorganisms (GCM) 10K type strain sequencing project: providing services to taxonomists for standard genome sequencing and annotation.</title>
        <authorList>
            <consortium name="The Broad Institute Genomics Platform"/>
            <consortium name="The Broad Institute Genome Sequencing Center for Infectious Disease"/>
            <person name="Wu L."/>
            <person name="Ma J."/>
        </authorList>
    </citation>
    <scope>NUCLEOTIDE SEQUENCE [LARGE SCALE GENOMIC DNA]</scope>
    <source>
        <strain evidence="3 4">JCM 6833</strain>
    </source>
</reference>
<dbReference type="Pfam" id="PF10400">
    <property type="entry name" value="Vir_act_alpha_C"/>
    <property type="match status" value="1"/>
</dbReference>
<feature type="domain" description="Transcription regulator PadR N-terminal" evidence="1">
    <location>
        <begin position="17"/>
        <end position="88"/>
    </location>
</feature>
<proteinExistence type="predicted"/>
<gene>
    <name evidence="3" type="ORF">GCM10010411_47950</name>
</gene>
<evidence type="ECO:0008006" key="5">
    <source>
        <dbReference type="Google" id="ProtNLM"/>
    </source>
</evidence>
<sequence>MSTRDEQSSYSTVEYLILGLVVQLEPCTSYDLKREVERTISHFWTFSHTALYQAPPQLVAAGLLTEEQETTGRRRRLYRISAAGRAELMSWLGETSAHMIERRDLALLKLFLLGPHTGASQAHAMAEAQADYHARQLAALNELMEKYRDISAYPTRLTALEFGIRLERTALDFWREMAADEAARFRADNAG</sequence>
<dbReference type="PANTHER" id="PTHR43252:SF6">
    <property type="entry name" value="NEGATIVE TRANSCRIPTION REGULATOR PADR"/>
    <property type="match status" value="1"/>
</dbReference>
<dbReference type="RefSeq" id="WP_344544234.1">
    <property type="nucleotide sequence ID" value="NZ_BAAATD010000006.1"/>
</dbReference>
<organism evidence="3 4">
    <name type="scientific">Actinomadura fulvescens</name>
    <dbReference type="NCBI Taxonomy" id="46160"/>
    <lineage>
        <taxon>Bacteria</taxon>
        <taxon>Bacillati</taxon>
        <taxon>Actinomycetota</taxon>
        <taxon>Actinomycetes</taxon>
        <taxon>Streptosporangiales</taxon>
        <taxon>Thermomonosporaceae</taxon>
        <taxon>Actinomadura</taxon>
    </lineage>
</organism>
<accession>A0ABN3PY61</accession>
<dbReference type="Gene3D" id="1.10.10.10">
    <property type="entry name" value="Winged helix-like DNA-binding domain superfamily/Winged helix DNA-binding domain"/>
    <property type="match status" value="1"/>
</dbReference>
<dbReference type="InterPro" id="IPR036388">
    <property type="entry name" value="WH-like_DNA-bd_sf"/>
</dbReference>
<dbReference type="Proteomes" id="UP001501509">
    <property type="component" value="Unassembled WGS sequence"/>
</dbReference>
<comment type="caution">
    <text evidence="3">The sequence shown here is derived from an EMBL/GenBank/DDBJ whole genome shotgun (WGS) entry which is preliminary data.</text>
</comment>